<evidence type="ECO:0000256" key="5">
    <source>
        <dbReference type="ARBA" id="ARBA00058766"/>
    </source>
</evidence>
<reference evidence="10 11" key="1">
    <citation type="submission" date="2019-06" db="EMBL/GenBank/DDBJ databases">
        <authorList>
            <person name="Livingstone P."/>
            <person name="Whitworth D."/>
        </authorList>
    </citation>
    <scope>NUCLEOTIDE SEQUENCE [LARGE SCALE GENOMIC DNA]</scope>
    <source>
        <strain evidence="10 11">AM401</strain>
    </source>
</reference>
<name>A0A540WX61_9BACT</name>
<evidence type="ECO:0000256" key="4">
    <source>
        <dbReference type="ARBA" id="ARBA00043263"/>
    </source>
</evidence>
<dbReference type="Proteomes" id="UP000315369">
    <property type="component" value="Unassembled WGS sequence"/>
</dbReference>
<evidence type="ECO:0000256" key="2">
    <source>
        <dbReference type="ARBA" id="ARBA00022448"/>
    </source>
</evidence>
<feature type="coiled-coil region" evidence="6">
    <location>
        <begin position="138"/>
        <end position="165"/>
    </location>
</feature>
<evidence type="ECO:0000259" key="8">
    <source>
        <dbReference type="Pfam" id="PF25954"/>
    </source>
</evidence>
<gene>
    <name evidence="10" type="ORF">FJV41_23165</name>
</gene>
<dbReference type="InterPro" id="IPR006143">
    <property type="entry name" value="RND_pump_MFP"/>
</dbReference>
<evidence type="ECO:0000256" key="3">
    <source>
        <dbReference type="ARBA" id="ARBA00022833"/>
    </source>
</evidence>
<dbReference type="GO" id="GO:0030313">
    <property type="term" value="C:cell envelope"/>
    <property type="evidence" value="ECO:0007669"/>
    <property type="project" value="TreeGrafter"/>
</dbReference>
<evidence type="ECO:0000256" key="1">
    <source>
        <dbReference type="ARBA" id="ARBA00009477"/>
    </source>
</evidence>
<keyword evidence="3" id="KW-0862">Zinc</keyword>
<dbReference type="Gene3D" id="2.40.30.170">
    <property type="match status" value="1"/>
</dbReference>
<dbReference type="Pfam" id="PF25975">
    <property type="entry name" value="CzcB_C"/>
    <property type="match status" value="1"/>
</dbReference>
<organism evidence="10 11">
    <name type="scientific">Myxococcus llanfairpwllgwyngyllgogerychwyrndrobwllllantysiliogogogochensis</name>
    <dbReference type="NCBI Taxonomy" id="2590453"/>
    <lineage>
        <taxon>Bacteria</taxon>
        <taxon>Pseudomonadati</taxon>
        <taxon>Myxococcota</taxon>
        <taxon>Myxococcia</taxon>
        <taxon>Myxococcales</taxon>
        <taxon>Cystobacterineae</taxon>
        <taxon>Myxococcaceae</taxon>
        <taxon>Myxococcus</taxon>
    </lineage>
</organism>
<dbReference type="InterPro" id="IPR051909">
    <property type="entry name" value="MFP_Cation_Efflux"/>
</dbReference>
<dbReference type="AlphaFoldDB" id="A0A540WX61"/>
<dbReference type="InterPro" id="IPR058649">
    <property type="entry name" value="CzcB_C"/>
</dbReference>
<protein>
    <submittedName>
        <fullName evidence="10">Efflux RND transporter periplasmic adaptor subunit</fullName>
    </submittedName>
</protein>
<keyword evidence="2" id="KW-0813">Transport</keyword>
<dbReference type="GO" id="GO:0016020">
    <property type="term" value="C:membrane"/>
    <property type="evidence" value="ECO:0007669"/>
    <property type="project" value="InterPro"/>
</dbReference>
<dbReference type="RefSeq" id="WP_141644709.1">
    <property type="nucleotide sequence ID" value="NZ_VIFM01000095.1"/>
</dbReference>
<keyword evidence="6" id="KW-0175">Coiled coil</keyword>
<dbReference type="GO" id="GO:0046686">
    <property type="term" value="P:response to cadmium ion"/>
    <property type="evidence" value="ECO:0007669"/>
    <property type="project" value="UniProtKB-KW"/>
</dbReference>
<comment type="caution">
    <text evidence="10">The sequence shown here is derived from an EMBL/GenBank/DDBJ whole genome shotgun (WGS) entry which is preliminary data.</text>
</comment>
<dbReference type="NCBIfam" id="TIGR01730">
    <property type="entry name" value="RND_mfp"/>
    <property type="match status" value="1"/>
</dbReference>
<feature type="chain" id="PRO_5021920963" evidence="7">
    <location>
        <begin position="28"/>
        <end position="395"/>
    </location>
</feature>
<keyword evidence="7" id="KW-0732">Signal</keyword>
<dbReference type="PANTHER" id="PTHR30097:SF4">
    <property type="entry name" value="SLR6042 PROTEIN"/>
    <property type="match status" value="1"/>
</dbReference>
<proteinExistence type="inferred from homology"/>
<dbReference type="PANTHER" id="PTHR30097">
    <property type="entry name" value="CATION EFFLUX SYSTEM PROTEIN CUSB"/>
    <property type="match status" value="1"/>
</dbReference>
<keyword evidence="11" id="KW-1185">Reference proteome</keyword>
<evidence type="ECO:0000259" key="9">
    <source>
        <dbReference type="Pfam" id="PF25975"/>
    </source>
</evidence>
<accession>A0A540WX61</accession>
<dbReference type="GO" id="GO:0060003">
    <property type="term" value="P:copper ion export"/>
    <property type="evidence" value="ECO:0007669"/>
    <property type="project" value="TreeGrafter"/>
</dbReference>
<evidence type="ECO:0000313" key="10">
    <source>
        <dbReference type="EMBL" id="TQF13592.1"/>
    </source>
</evidence>
<dbReference type="SUPFAM" id="SSF111369">
    <property type="entry name" value="HlyD-like secretion proteins"/>
    <property type="match status" value="1"/>
</dbReference>
<dbReference type="EMBL" id="VIFM01000095">
    <property type="protein sequence ID" value="TQF13592.1"/>
    <property type="molecule type" value="Genomic_DNA"/>
</dbReference>
<feature type="domain" description="CzcB-like C-terminal circularly permuted SH3-like" evidence="9">
    <location>
        <begin position="328"/>
        <end position="384"/>
    </location>
</feature>
<sequence>MSGSAVSLTARGMLSLTLLLTSPLVLAHAGEQHGKPAAAQQPIVAGTAFTVPKETQFLLEVRTQRAAVRSLESRLVTPGKVVPRTDRFAQVSAPVSGRVLAANGTVPLVGQRVKRGEVLALVQQSLSTSESTGLSTSHFQAEAEAVRAQAALEQARRDLTRLESLQGVVAEKEVQQARLAVNTAEQEWSRAKSARDVLAGARQGQGTARFLLVSPIDGVLVEARASVGEQVDPSRALFAVLDSSVLWVEARVFEGDVSRAEGTTGALVTTPAYAGQHFPARPYHVGQMVDESTRSVRVLFEVDNRDGRLRPGMFVDVALGEGGQKDALAVPKDAVVEEEGRTFVFVHTAPEAFELRPVVLGGSDGAWRAVLKGLQAGERVVVTGVAALRLARGGR</sequence>
<dbReference type="Gene3D" id="2.40.420.20">
    <property type="match status" value="1"/>
</dbReference>
<evidence type="ECO:0000256" key="7">
    <source>
        <dbReference type="SAM" id="SignalP"/>
    </source>
</evidence>
<dbReference type="GO" id="GO:0022857">
    <property type="term" value="F:transmembrane transporter activity"/>
    <property type="evidence" value="ECO:0007669"/>
    <property type="project" value="InterPro"/>
</dbReference>
<dbReference type="FunFam" id="2.40.30.170:FF:000010">
    <property type="entry name" value="Efflux RND transporter periplasmic adaptor subunit"/>
    <property type="match status" value="1"/>
</dbReference>
<dbReference type="Pfam" id="PF25954">
    <property type="entry name" value="Beta-barrel_RND_2"/>
    <property type="match status" value="1"/>
</dbReference>
<feature type="signal peptide" evidence="7">
    <location>
        <begin position="1"/>
        <end position="27"/>
    </location>
</feature>
<dbReference type="FunFam" id="2.40.420.20:FF:000006">
    <property type="entry name" value="RND family efflux transporter MFP subunit"/>
    <property type="match status" value="1"/>
</dbReference>
<keyword evidence="4" id="KW-0105">Cadmium resistance</keyword>
<comment type="function">
    <text evidence="5">CzcA and CzcB together would act in zinc efflux nearly as effectively as the complete czc efflux system (CzcABC). The CzcB protein is thought to funnel zinc cations to the CzcA transport protein.</text>
</comment>
<feature type="domain" description="CusB-like beta-barrel" evidence="8">
    <location>
        <begin position="246"/>
        <end position="321"/>
    </location>
</feature>
<evidence type="ECO:0000313" key="11">
    <source>
        <dbReference type="Proteomes" id="UP000315369"/>
    </source>
</evidence>
<dbReference type="OrthoDB" id="9806939at2"/>
<evidence type="ECO:0000256" key="6">
    <source>
        <dbReference type="SAM" id="Coils"/>
    </source>
</evidence>
<dbReference type="Gene3D" id="1.10.287.470">
    <property type="entry name" value="Helix hairpin bin"/>
    <property type="match status" value="1"/>
</dbReference>
<dbReference type="InterPro" id="IPR058792">
    <property type="entry name" value="Beta-barrel_RND_2"/>
</dbReference>
<comment type="similarity">
    <text evidence="1">Belongs to the membrane fusion protein (MFP) (TC 8.A.1) family.</text>
</comment>
<dbReference type="GO" id="GO:0015679">
    <property type="term" value="P:plasma membrane copper ion transport"/>
    <property type="evidence" value="ECO:0007669"/>
    <property type="project" value="TreeGrafter"/>
</dbReference>